<keyword evidence="1" id="KW-0521">NADP</keyword>
<dbReference type="CDD" id="cd24146">
    <property type="entry name" value="nat-AmDH_N_like"/>
    <property type="match status" value="1"/>
</dbReference>
<dbReference type="InterPro" id="IPR000846">
    <property type="entry name" value="DapB_N"/>
</dbReference>
<accession>A0ABT9NKS8</accession>
<dbReference type="Gene3D" id="3.40.50.720">
    <property type="entry name" value="NAD(P)-binding Rossmann-like Domain"/>
    <property type="match status" value="1"/>
</dbReference>
<reference evidence="5 6" key="1">
    <citation type="submission" date="2023-07" db="EMBL/GenBank/DDBJ databases">
        <title>Sequencing the genomes of 1000 actinobacteria strains.</title>
        <authorList>
            <person name="Klenk H.-P."/>
        </authorList>
    </citation>
    <scope>NUCLEOTIDE SEQUENCE [LARGE SCALE GENOMIC DNA]</scope>
    <source>
        <strain evidence="5 6">GD13</strain>
    </source>
</reference>
<dbReference type="InterPro" id="IPR045760">
    <property type="entry name" value="DAP_DH_C"/>
</dbReference>
<evidence type="ECO:0000259" key="3">
    <source>
        <dbReference type="Pfam" id="PF01113"/>
    </source>
</evidence>
<evidence type="ECO:0000259" key="4">
    <source>
        <dbReference type="Pfam" id="PF19328"/>
    </source>
</evidence>
<dbReference type="EMBL" id="JAUSQM010000001">
    <property type="protein sequence ID" value="MDP9820445.1"/>
    <property type="molecule type" value="Genomic_DNA"/>
</dbReference>
<evidence type="ECO:0000256" key="1">
    <source>
        <dbReference type="ARBA" id="ARBA00022857"/>
    </source>
</evidence>
<dbReference type="InterPro" id="IPR036291">
    <property type="entry name" value="NAD(P)-bd_dom_sf"/>
</dbReference>
<keyword evidence="6" id="KW-1185">Reference proteome</keyword>
<evidence type="ECO:0000256" key="2">
    <source>
        <dbReference type="ARBA" id="ARBA00023002"/>
    </source>
</evidence>
<evidence type="ECO:0000313" key="5">
    <source>
        <dbReference type="EMBL" id="MDP9820445.1"/>
    </source>
</evidence>
<comment type="caution">
    <text evidence="5">The sequence shown here is derived from an EMBL/GenBank/DDBJ whole genome shotgun (WGS) entry which is preliminary data.</text>
</comment>
<sequence length="359" mass="37377">MTLRVAQWATGAVGREAVLGVLGAPGLELVAVKVHGSDKVGVDAGELVGLPPLGVRTTQDLAELLAAAPDCVVYTPRVAHVAEVADLLRAGVDVVTTAFCFHPARMSAADRAVLEQAAYAGGATLHGSGLNPGNFGMAVPLALSGLVRELRTVSLVERADWSAYESTRITFDNMRFGAPPAQVDEGASEFLAFNADLFRQQVWLIGDALGAELDEVVTEHSVGTATEPIPVFDRTIAPGTVNAQRWTWTGRARGTAKVVVDCLWSIGAAPADWPRAQHGWTVQLEGEPSVQAHLTTLASFAEPRSLADHVRAASAATAMQVVNAIPAVCAAAPGFATAESLPLVRSLQGFRPAVAAAGA</sequence>
<feature type="domain" description="Dihydrodipicolinate reductase N-terminal" evidence="3">
    <location>
        <begin position="9"/>
        <end position="97"/>
    </location>
</feature>
<evidence type="ECO:0008006" key="7">
    <source>
        <dbReference type="Google" id="ProtNLM"/>
    </source>
</evidence>
<dbReference type="Pfam" id="PF19328">
    <property type="entry name" value="DAP_DH_C"/>
    <property type="match status" value="1"/>
</dbReference>
<dbReference type="RefSeq" id="WP_068121121.1">
    <property type="nucleotide sequence ID" value="NZ_CCXJ01000339.1"/>
</dbReference>
<gene>
    <name evidence="5" type="ORF">J2S59_000254</name>
</gene>
<proteinExistence type="predicted"/>
<organism evidence="5 6">
    <name type="scientific">Nocardioides massiliensis</name>
    <dbReference type="NCBI Taxonomy" id="1325935"/>
    <lineage>
        <taxon>Bacteria</taxon>
        <taxon>Bacillati</taxon>
        <taxon>Actinomycetota</taxon>
        <taxon>Actinomycetes</taxon>
        <taxon>Propionibacteriales</taxon>
        <taxon>Nocardioidaceae</taxon>
        <taxon>Nocardioides</taxon>
    </lineage>
</organism>
<name>A0ABT9NKS8_9ACTN</name>
<dbReference type="Proteomes" id="UP001240447">
    <property type="component" value="Unassembled WGS sequence"/>
</dbReference>
<dbReference type="SUPFAM" id="SSF51735">
    <property type="entry name" value="NAD(P)-binding Rossmann-fold domains"/>
    <property type="match status" value="1"/>
</dbReference>
<dbReference type="Pfam" id="PF01113">
    <property type="entry name" value="DapB_N"/>
    <property type="match status" value="1"/>
</dbReference>
<protein>
    <recommendedName>
        <fullName evidence="7">Dihydrodipicolinate reductase</fullName>
    </recommendedName>
</protein>
<evidence type="ECO:0000313" key="6">
    <source>
        <dbReference type="Proteomes" id="UP001240447"/>
    </source>
</evidence>
<feature type="domain" description="2,4-diaminopentanoate dehydrogenase C-terminal" evidence="4">
    <location>
        <begin position="142"/>
        <end position="349"/>
    </location>
</feature>
<keyword evidence="2" id="KW-0560">Oxidoreductase</keyword>